<evidence type="ECO:0000259" key="15">
    <source>
        <dbReference type="SMART" id="SM00478"/>
    </source>
</evidence>
<comment type="cofactor">
    <cofactor evidence="1">
        <name>[4Fe-4S] cluster</name>
        <dbReference type="ChEBI" id="CHEBI:49883"/>
    </cofactor>
</comment>
<evidence type="ECO:0000256" key="11">
    <source>
        <dbReference type="ARBA" id="ARBA00023239"/>
    </source>
</evidence>
<dbReference type="HAMAP" id="MF_03183">
    <property type="entry name" value="Endonuclease_III_Nth"/>
    <property type="match status" value="1"/>
</dbReference>
<dbReference type="EC" id="4.2.99.18" evidence="14"/>
<evidence type="ECO:0000256" key="13">
    <source>
        <dbReference type="ARBA" id="ARBA00044632"/>
    </source>
</evidence>
<dbReference type="GO" id="GO:0005739">
    <property type="term" value="C:mitochondrion"/>
    <property type="evidence" value="ECO:0007669"/>
    <property type="project" value="UniProtKB-SubCell"/>
</dbReference>
<keyword evidence="17" id="KW-1185">Reference proteome</keyword>
<dbReference type="GO" id="GO:0005634">
    <property type="term" value="C:nucleus"/>
    <property type="evidence" value="ECO:0007669"/>
    <property type="project" value="UniProtKB-SubCell"/>
</dbReference>
<reference evidence="16" key="1">
    <citation type="submission" date="2013-04" db="EMBL/GenBank/DDBJ databases">
        <authorList>
            <person name="Qu J."/>
            <person name="Murali S.C."/>
            <person name="Bandaranaike D."/>
            <person name="Bellair M."/>
            <person name="Blankenburg K."/>
            <person name="Chao H."/>
            <person name="Dinh H."/>
            <person name="Doddapaneni H."/>
            <person name="Downs B."/>
            <person name="Dugan-Rocha S."/>
            <person name="Elkadiri S."/>
            <person name="Gnanaolivu R.D."/>
            <person name="Hernandez B."/>
            <person name="Javaid M."/>
            <person name="Jayaseelan J.C."/>
            <person name="Lee S."/>
            <person name="Li M."/>
            <person name="Ming W."/>
            <person name="Munidasa M."/>
            <person name="Muniz J."/>
            <person name="Nguyen L."/>
            <person name="Ongeri F."/>
            <person name="Osuji N."/>
            <person name="Pu L.-L."/>
            <person name="Puazo M."/>
            <person name="Qu C."/>
            <person name="Quiroz J."/>
            <person name="Raj R."/>
            <person name="Weissenberger G."/>
            <person name="Xin Y."/>
            <person name="Zou X."/>
            <person name="Han Y."/>
            <person name="Richards S."/>
            <person name="Worley K."/>
            <person name="Muzny D."/>
            <person name="Gibbs R."/>
        </authorList>
    </citation>
    <scope>NUCLEOTIDE SEQUENCE</scope>
    <source>
        <strain evidence="16">Sampled in the wild</strain>
    </source>
</reference>
<keyword evidence="14" id="KW-0496">Mitochondrion</keyword>
<dbReference type="PROSITE" id="PS01155">
    <property type="entry name" value="ENDONUCLEASE_III_2"/>
    <property type="match status" value="1"/>
</dbReference>
<organism evidence="16 17">
    <name type="scientific">Ladona fulva</name>
    <name type="common">Scarce chaser dragonfly</name>
    <name type="synonym">Libellula fulva</name>
    <dbReference type="NCBI Taxonomy" id="123851"/>
    <lineage>
        <taxon>Eukaryota</taxon>
        <taxon>Metazoa</taxon>
        <taxon>Ecdysozoa</taxon>
        <taxon>Arthropoda</taxon>
        <taxon>Hexapoda</taxon>
        <taxon>Insecta</taxon>
        <taxon>Pterygota</taxon>
        <taxon>Palaeoptera</taxon>
        <taxon>Odonata</taxon>
        <taxon>Epiprocta</taxon>
        <taxon>Anisoptera</taxon>
        <taxon>Libelluloidea</taxon>
        <taxon>Libellulidae</taxon>
        <taxon>Ladona</taxon>
    </lineage>
</organism>
<dbReference type="GO" id="GO:0000703">
    <property type="term" value="F:oxidized pyrimidine nucleobase lesion DNA N-glycosylase activity"/>
    <property type="evidence" value="ECO:0007669"/>
    <property type="project" value="UniProtKB-UniRule"/>
</dbReference>
<comment type="function">
    <text evidence="14">Bifunctional DNA N-glycosylase with associated apurinic/apyrimidinic (AP) lyase function that catalyzes the first step in base excision repair (BER), the primary repair pathway for the repair of oxidative DNA damage. The DNA N-glycosylase activity releases the damaged DNA base from DNA by cleaving the N-glycosidic bond, leaving an AP site. The AP lyase activity cleaves the phosphodiester bond 3' to the AP site by a beta-elimination. Primarily recognizes and repairs oxidative base damage of pyrimidines.</text>
</comment>
<evidence type="ECO:0000256" key="3">
    <source>
        <dbReference type="ARBA" id="ARBA00022485"/>
    </source>
</evidence>
<evidence type="ECO:0000256" key="12">
    <source>
        <dbReference type="ARBA" id="ARBA00023295"/>
    </source>
</evidence>
<evidence type="ECO:0000256" key="6">
    <source>
        <dbReference type="ARBA" id="ARBA00022801"/>
    </source>
</evidence>
<dbReference type="SMART" id="SM00525">
    <property type="entry name" value="FES"/>
    <property type="match status" value="1"/>
</dbReference>
<dbReference type="SMART" id="SM00478">
    <property type="entry name" value="ENDO3c"/>
    <property type="match status" value="1"/>
</dbReference>
<comment type="caution">
    <text evidence="16">The sequence shown here is derived from an EMBL/GenBank/DDBJ whole genome shotgun (WGS) entry which is preliminary data.</text>
</comment>
<dbReference type="InterPro" id="IPR011257">
    <property type="entry name" value="DNA_glycosylase"/>
</dbReference>
<dbReference type="CDD" id="cd00056">
    <property type="entry name" value="ENDO3c"/>
    <property type="match status" value="1"/>
</dbReference>
<evidence type="ECO:0000256" key="4">
    <source>
        <dbReference type="ARBA" id="ARBA00022723"/>
    </source>
</evidence>
<reference evidence="16" key="2">
    <citation type="submission" date="2017-10" db="EMBL/GenBank/DDBJ databases">
        <title>Ladona fulva Genome sequencing and assembly.</title>
        <authorList>
            <person name="Murali S."/>
            <person name="Richards S."/>
            <person name="Bandaranaike D."/>
            <person name="Bellair M."/>
            <person name="Blankenburg K."/>
            <person name="Chao H."/>
            <person name="Dinh H."/>
            <person name="Doddapaneni H."/>
            <person name="Dugan-Rocha S."/>
            <person name="Elkadiri S."/>
            <person name="Gnanaolivu R."/>
            <person name="Hernandez B."/>
            <person name="Skinner E."/>
            <person name="Javaid M."/>
            <person name="Lee S."/>
            <person name="Li M."/>
            <person name="Ming W."/>
            <person name="Munidasa M."/>
            <person name="Muniz J."/>
            <person name="Nguyen L."/>
            <person name="Hughes D."/>
            <person name="Osuji N."/>
            <person name="Pu L.-L."/>
            <person name="Puazo M."/>
            <person name="Qu C."/>
            <person name="Quiroz J."/>
            <person name="Raj R."/>
            <person name="Weissenberger G."/>
            <person name="Xin Y."/>
            <person name="Zou X."/>
            <person name="Han Y."/>
            <person name="Worley K."/>
            <person name="Muzny D."/>
            <person name="Gibbs R."/>
        </authorList>
    </citation>
    <scope>NUCLEOTIDE SEQUENCE</scope>
    <source>
        <strain evidence="16">Sampled in the wild</strain>
    </source>
</reference>
<feature type="domain" description="HhH-GPD" evidence="15">
    <location>
        <begin position="127"/>
        <end position="280"/>
    </location>
</feature>
<protein>
    <recommendedName>
        <fullName evidence="14">Endonuclease III homolog</fullName>
        <ecNumber evidence="14">3.2.2.-</ecNumber>
        <ecNumber evidence="14">4.2.99.18</ecNumber>
    </recommendedName>
    <alternativeName>
        <fullName evidence="14">Bifunctional DNA N-glycosylase/DNA-(apurinic or apyrimidinic site) lyase</fullName>
        <shortName evidence="14">DNA glycosylase/AP lyase</shortName>
    </alternativeName>
</protein>
<gene>
    <name evidence="14" type="primary">NTH1</name>
    <name evidence="16" type="ORF">J437_LFUL014324</name>
</gene>
<dbReference type="PANTHER" id="PTHR43286:SF1">
    <property type="entry name" value="ENDONUCLEASE III-LIKE PROTEIN 1"/>
    <property type="match status" value="1"/>
</dbReference>
<evidence type="ECO:0000256" key="8">
    <source>
        <dbReference type="ARBA" id="ARBA00023004"/>
    </source>
</evidence>
<keyword evidence="5 14" id="KW-0227">DNA damage</keyword>
<keyword evidence="8" id="KW-0408">Iron</keyword>
<dbReference type="Proteomes" id="UP000792457">
    <property type="component" value="Unassembled WGS sequence"/>
</dbReference>
<dbReference type="InterPro" id="IPR003265">
    <property type="entry name" value="HhH-GPD_domain"/>
</dbReference>
<dbReference type="Gene3D" id="1.10.340.30">
    <property type="entry name" value="Hypothetical protein, domain 2"/>
    <property type="match status" value="1"/>
</dbReference>
<comment type="subcellular location">
    <subcellularLocation>
        <location evidence="14">Nucleus</location>
    </subcellularLocation>
    <subcellularLocation>
        <location evidence="14">Mitochondrion</location>
    </subcellularLocation>
</comment>
<name>A0A8K0P791_LADFU</name>
<dbReference type="GO" id="GO:0006285">
    <property type="term" value="P:base-excision repair, AP site formation"/>
    <property type="evidence" value="ECO:0007669"/>
    <property type="project" value="UniProtKB-UniRule"/>
</dbReference>
<dbReference type="GO" id="GO:0006289">
    <property type="term" value="P:nucleotide-excision repair"/>
    <property type="evidence" value="ECO:0007669"/>
    <property type="project" value="TreeGrafter"/>
</dbReference>
<dbReference type="PANTHER" id="PTHR43286">
    <property type="entry name" value="ENDONUCLEASE III-LIKE PROTEIN 1"/>
    <property type="match status" value="1"/>
</dbReference>
<evidence type="ECO:0000256" key="2">
    <source>
        <dbReference type="ARBA" id="ARBA00008343"/>
    </source>
</evidence>
<keyword evidence="9" id="KW-0411">Iron-sulfur</keyword>
<dbReference type="FunFam" id="1.10.340.30:FF:000005">
    <property type="entry name" value="Endonuclease III-like protein 1"/>
    <property type="match status" value="1"/>
</dbReference>
<evidence type="ECO:0000313" key="16">
    <source>
        <dbReference type="EMBL" id="KAG8234708.1"/>
    </source>
</evidence>
<dbReference type="AlphaFoldDB" id="A0A8K0P791"/>
<keyword evidence="3" id="KW-0004">4Fe-4S</keyword>
<evidence type="ECO:0000256" key="9">
    <source>
        <dbReference type="ARBA" id="ARBA00023014"/>
    </source>
</evidence>
<keyword evidence="6 14" id="KW-0378">Hydrolase</keyword>
<evidence type="ECO:0000256" key="7">
    <source>
        <dbReference type="ARBA" id="ARBA00022946"/>
    </source>
</evidence>
<keyword evidence="11 14" id="KW-0456">Lyase</keyword>
<comment type="catalytic activity">
    <reaction evidence="13 14">
        <text>2'-deoxyribonucleotide-(2'-deoxyribose 5'-phosphate)-2'-deoxyribonucleotide-DNA = a 3'-end 2'-deoxyribonucleotide-(2,3-dehydro-2,3-deoxyribose 5'-phosphate)-DNA + a 5'-end 5'-phospho-2'-deoxyribonucleoside-DNA + H(+)</text>
        <dbReference type="Rhea" id="RHEA:66592"/>
        <dbReference type="Rhea" id="RHEA-COMP:13180"/>
        <dbReference type="Rhea" id="RHEA-COMP:16897"/>
        <dbReference type="Rhea" id="RHEA-COMP:17067"/>
        <dbReference type="ChEBI" id="CHEBI:15378"/>
        <dbReference type="ChEBI" id="CHEBI:136412"/>
        <dbReference type="ChEBI" id="CHEBI:157695"/>
        <dbReference type="ChEBI" id="CHEBI:167181"/>
        <dbReference type="EC" id="4.2.99.18"/>
    </reaction>
</comment>
<dbReference type="Pfam" id="PF00633">
    <property type="entry name" value="HHH"/>
    <property type="match status" value="1"/>
</dbReference>
<dbReference type="Gene3D" id="1.10.1670.10">
    <property type="entry name" value="Helix-hairpin-Helix base-excision DNA repair enzymes (C-terminal)"/>
    <property type="match status" value="1"/>
</dbReference>
<keyword evidence="7" id="KW-0809">Transit peptide</keyword>
<keyword evidence="14" id="KW-0539">Nucleus</keyword>
<dbReference type="InterPro" id="IPR004036">
    <property type="entry name" value="Endonuclease-III-like_CS2"/>
</dbReference>
<dbReference type="EC" id="3.2.2.-" evidence="14"/>
<dbReference type="InterPro" id="IPR030841">
    <property type="entry name" value="NTH1"/>
</dbReference>
<keyword evidence="4" id="KW-0479">Metal-binding</keyword>
<sequence length="319" mass="35984">MRLQHCAVYFHSLAGSRLLSLLMTSRHKAADSVSTSVAPAKRKKIQRNHVHINYEKPANVQEAEHCCNDASESERWRPANWEKIIDNIREMRKNKDAPVDNMGCDECPDKGVEPEVYRYHVLISLMLSSQTKDAVTYSTMQKLKEHGLTVDSILQTDDGTLGELIREVGFWKTKVKYIKMTTQILKDKYCSDVPKSVEELCSLPGVGPKMAHLCMRSAWGVITGIGVDTHVHRISNRLQWVGKAGAPTKTPEKTRVALEDWLPRPLWDEVNHLLVGFGQTICRPVNPLCGTCLNNELCPEGKKVLSRDKKTEKKGKGKK</sequence>
<comment type="caution">
    <text evidence="14">Lacks conserved residue(s) required for the propagation of feature annotation.</text>
</comment>
<dbReference type="PROSITE" id="PS00764">
    <property type="entry name" value="ENDONUCLEASE_III_1"/>
    <property type="match status" value="1"/>
</dbReference>
<dbReference type="GO" id="GO:0140078">
    <property type="term" value="F:class I DNA-(apurinic or apyrimidinic site) endonuclease activity"/>
    <property type="evidence" value="ECO:0007669"/>
    <property type="project" value="UniProtKB-EC"/>
</dbReference>
<accession>A0A8K0P791</accession>
<dbReference type="GO" id="GO:0003677">
    <property type="term" value="F:DNA binding"/>
    <property type="evidence" value="ECO:0007669"/>
    <property type="project" value="UniProtKB-UniRule"/>
</dbReference>
<evidence type="ECO:0000256" key="1">
    <source>
        <dbReference type="ARBA" id="ARBA00001966"/>
    </source>
</evidence>
<dbReference type="InterPro" id="IPR023170">
    <property type="entry name" value="HhH_base_excis_C"/>
</dbReference>
<comment type="similarity">
    <text evidence="2 14">Belongs to the Nth/MutY family.</text>
</comment>
<dbReference type="FunFam" id="1.10.1670.10:FF:000003">
    <property type="entry name" value="Endonuclease III homolog"/>
    <property type="match status" value="1"/>
</dbReference>
<dbReference type="Pfam" id="PF00730">
    <property type="entry name" value="HhH-GPD"/>
    <property type="match status" value="1"/>
</dbReference>
<dbReference type="InterPro" id="IPR003651">
    <property type="entry name" value="Endonuclease3_FeS-loop_motif"/>
</dbReference>
<evidence type="ECO:0000256" key="14">
    <source>
        <dbReference type="HAMAP-Rule" id="MF_03183"/>
    </source>
</evidence>
<evidence type="ECO:0000313" key="17">
    <source>
        <dbReference type="Proteomes" id="UP000792457"/>
    </source>
</evidence>
<dbReference type="OrthoDB" id="2099276at2759"/>
<dbReference type="SUPFAM" id="SSF48150">
    <property type="entry name" value="DNA-glycosylase"/>
    <property type="match status" value="1"/>
</dbReference>
<dbReference type="InterPro" id="IPR004035">
    <property type="entry name" value="Endouclease-III_FeS-bd_BS"/>
</dbReference>
<keyword evidence="10 14" id="KW-0234">DNA repair</keyword>
<dbReference type="GO" id="GO:0046872">
    <property type="term" value="F:metal ion binding"/>
    <property type="evidence" value="ECO:0007669"/>
    <property type="project" value="UniProtKB-KW"/>
</dbReference>
<evidence type="ECO:0000256" key="5">
    <source>
        <dbReference type="ARBA" id="ARBA00022763"/>
    </source>
</evidence>
<dbReference type="InterPro" id="IPR000445">
    <property type="entry name" value="HhH_motif"/>
</dbReference>
<dbReference type="EMBL" id="KZ308839">
    <property type="protein sequence ID" value="KAG8234708.1"/>
    <property type="molecule type" value="Genomic_DNA"/>
</dbReference>
<dbReference type="GO" id="GO:0051539">
    <property type="term" value="F:4 iron, 4 sulfur cluster binding"/>
    <property type="evidence" value="ECO:0007669"/>
    <property type="project" value="UniProtKB-KW"/>
</dbReference>
<proteinExistence type="inferred from homology"/>
<keyword evidence="12 14" id="KW-0326">Glycosidase</keyword>
<evidence type="ECO:0000256" key="10">
    <source>
        <dbReference type="ARBA" id="ARBA00023204"/>
    </source>
</evidence>